<dbReference type="GO" id="GO:0051131">
    <property type="term" value="P:chaperone-mediated protein complex assembly"/>
    <property type="evidence" value="ECO:0007669"/>
    <property type="project" value="TreeGrafter"/>
</dbReference>
<dbReference type="Pfam" id="PF22667">
    <property type="entry name" value="Lon_lid"/>
    <property type="match status" value="1"/>
</dbReference>
<dbReference type="GO" id="GO:0005524">
    <property type="term" value="F:ATP binding"/>
    <property type="evidence" value="ECO:0007669"/>
    <property type="project" value="InterPro"/>
</dbReference>
<sequence>MSVASDQLKALVDKVSPGSLPQKLKESVLIRLDQLSRLTSSPTFLPEFDRINTYIDWILDLPWEKRTNDLLDLDHAKVVLDKNHNGLFEIKERILEYISVMKLEEGKGEKDVFKRAPILCFVGLVGTGKTTFAFSIAEALGRKIARIPFGGMGDPLDLRGQSRMHPEAEPGKIIKALKITQSKNPVILLDEIDRVTDEGRASIMGVLVELLDPEQNKEFVDHYVDYPFDLSEVLFITTANNMTKISTAVLDRIEPIMMPAYSDQEKIAIGRDYILPKIIKNSGIPDNAITLDETVWPQIVRPLGFDAGIRTLERTIEGIVRKVAKDIVEGKGSSFKITSENIKEFLPNY</sequence>
<gene>
    <name evidence="2" type="ORF">A2627_05460</name>
</gene>
<dbReference type="InterPro" id="IPR027417">
    <property type="entry name" value="P-loop_NTPase"/>
</dbReference>
<dbReference type="GO" id="GO:0007005">
    <property type="term" value="P:mitochondrion organization"/>
    <property type="evidence" value="ECO:0007669"/>
    <property type="project" value="TreeGrafter"/>
</dbReference>
<dbReference type="Proteomes" id="UP000178851">
    <property type="component" value="Unassembled WGS sequence"/>
</dbReference>
<protein>
    <recommendedName>
        <fullName evidence="1">AAA+ ATPase domain-containing protein</fullName>
    </recommendedName>
</protein>
<dbReference type="PANTHER" id="PTHR43718">
    <property type="entry name" value="LON PROTEASE"/>
    <property type="match status" value="1"/>
</dbReference>
<organism evidence="2 3">
    <name type="scientific">Candidatus Woesebacteria bacterium RIFCSPHIGHO2_01_FULL_39_28</name>
    <dbReference type="NCBI Taxonomy" id="1802496"/>
    <lineage>
        <taxon>Bacteria</taxon>
        <taxon>Candidatus Woeseibacteriota</taxon>
    </lineage>
</organism>
<feature type="domain" description="AAA+ ATPase" evidence="1">
    <location>
        <begin position="115"/>
        <end position="263"/>
    </location>
</feature>
<dbReference type="GO" id="GO:0004252">
    <property type="term" value="F:serine-type endopeptidase activity"/>
    <property type="evidence" value="ECO:0007669"/>
    <property type="project" value="InterPro"/>
</dbReference>
<dbReference type="InterPro" id="IPR003959">
    <property type="entry name" value="ATPase_AAA_core"/>
</dbReference>
<proteinExistence type="predicted"/>
<dbReference type="InterPro" id="IPR003593">
    <property type="entry name" value="AAA+_ATPase"/>
</dbReference>
<reference evidence="2 3" key="1">
    <citation type="journal article" date="2016" name="Nat. Commun.">
        <title>Thousands of microbial genomes shed light on interconnected biogeochemical processes in an aquifer system.</title>
        <authorList>
            <person name="Anantharaman K."/>
            <person name="Brown C.T."/>
            <person name="Hug L.A."/>
            <person name="Sharon I."/>
            <person name="Castelle C.J."/>
            <person name="Probst A.J."/>
            <person name="Thomas B.C."/>
            <person name="Singh A."/>
            <person name="Wilkins M.J."/>
            <person name="Karaoz U."/>
            <person name="Brodie E.L."/>
            <person name="Williams K.H."/>
            <person name="Hubbard S.S."/>
            <person name="Banfield J.F."/>
        </authorList>
    </citation>
    <scope>NUCLEOTIDE SEQUENCE [LARGE SCALE GENOMIC DNA]</scope>
</reference>
<dbReference type="GO" id="GO:0006515">
    <property type="term" value="P:protein quality control for misfolded or incompletely synthesized proteins"/>
    <property type="evidence" value="ECO:0007669"/>
    <property type="project" value="TreeGrafter"/>
</dbReference>
<dbReference type="Gene3D" id="3.40.50.300">
    <property type="entry name" value="P-loop containing nucleotide triphosphate hydrolases"/>
    <property type="match status" value="1"/>
</dbReference>
<dbReference type="AlphaFoldDB" id="A0A1F7YFC9"/>
<evidence type="ECO:0000313" key="2">
    <source>
        <dbReference type="EMBL" id="OGM26044.1"/>
    </source>
</evidence>
<dbReference type="GO" id="GO:0004176">
    <property type="term" value="F:ATP-dependent peptidase activity"/>
    <property type="evidence" value="ECO:0007669"/>
    <property type="project" value="InterPro"/>
</dbReference>
<dbReference type="InterPro" id="IPR027065">
    <property type="entry name" value="Lon_Prtase"/>
</dbReference>
<dbReference type="EMBL" id="MGGI01000017">
    <property type="protein sequence ID" value="OGM26044.1"/>
    <property type="molecule type" value="Genomic_DNA"/>
</dbReference>
<dbReference type="SMART" id="SM00382">
    <property type="entry name" value="AAA"/>
    <property type="match status" value="1"/>
</dbReference>
<dbReference type="PANTHER" id="PTHR43718:SF2">
    <property type="entry name" value="LON PROTEASE HOMOLOG, MITOCHONDRIAL"/>
    <property type="match status" value="1"/>
</dbReference>
<name>A0A1F7YFC9_9BACT</name>
<dbReference type="SUPFAM" id="SSF52540">
    <property type="entry name" value="P-loop containing nucleoside triphosphate hydrolases"/>
    <property type="match status" value="1"/>
</dbReference>
<dbReference type="InterPro" id="IPR054594">
    <property type="entry name" value="Lon_lid"/>
</dbReference>
<accession>A0A1F7YFC9</accession>
<comment type="caution">
    <text evidence="2">The sequence shown here is derived from an EMBL/GenBank/DDBJ whole genome shotgun (WGS) entry which is preliminary data.</text>
</comment>
<dbReference type="GO" id="GO:0003697">
    <property type="term" value="F:single-stranded DNA binding"/>
    <property type="evidence" value="ECO:0007669"/>
    <property type="project" value="TreeGrafter"/>
</dbReference>
<dbReference type="Pfam" id="PF00004">
    <property type="entry name" value="AAA"/>
    <property type="match status" value="1"/>
</dbReference>
<dbReference type="GO" id="GO:0016887">
    <property type="term" value="F:ATP hydrolysis activity"/>
    <property type="evidence" value="ECO:0007669"/>
    <property type="project" value="InterPro"/>
</dbReference>
<evidence type="ECO:0000313" key="3">
    <source>
        <dbReference type="Proteomes" id="UP000178851"/>
    </source>
</evidence>
<dbReference type="Gene3D" id="1.10.8.60">
    <property type="match status" value="1"/>
</dbReference>
<evidence type="ECO:0000259" key="1">
    <source>
        <dbReference type="SMART" id="SM00382"/>
    </source>
</evidence>